<proteinExistence type="inferred from homology"/>
<feature type="compositionally biased region" description="Polar residues" evidence="3">
    <location>
        <begin position="114"/>
        <end position="133"/>
    </location>
</feature>
<dbReference type="GeneID" id="14540604"/>
<accession>H8X543</accession>
<sequence length="278" mass="32704">MRKAKKITQNITFNKTPCIHLHTVMSRADYLSKYLNGSNDTKRKEKRKKKKEVPVQTSNITISKSRQYLPTPSHDDQILLDEINDNDESKPIIVENIKEDKGFKRIDNKPSVKPSPQEQQVSSVKPTTTSQSNTVYRDASGRIIDIKKAKSNFEKRKQQNQEQRQRIEVRTSAQDQHQQESVEFKPKLNDNFEDPLNIFQDNVSKEKQEYEDKSRSQFTYNRGVNPRNRFDIPAGYFWDGIDRSNGFEELILRKINEKSYTKMEGRFNQDYDLDFDDD</sequence>
<dbReference type="PANTHER" id="PTHR31809:SF0">
    <property type="entry name" value="BUD13 HOMOLOG"/>
    <property type="match status" value="1"/>
</dbReference>
<feature type="compositionally biased region" description="Basic and acidic residues" evidence="3">
    <location>
        <begin position="150"/>
        <end position="169"/>
    </location>
</feature>
<dbReference type="RefSeq" id="XP_003869272.1">
    <property type="nucleotide sequence ID" value="XM_003869223.1"/>
</dbReference>
<dbReference type="eggNOG" id="KOG2654">
    <property type="taxonomic scope" value="Eukaryota"/>
</dbReference>
<dbReference type="KEGG" id="cot:CORT_0D02910"/>
<dbReference type="PANTHER" id="PTHR31809">
    <property type="entry name" value="BUD13 HOMOLOG"/>
    <property type="match status" value="1"/>
</dbReference>
<protein>
    <recommendedName>
        <fullName evidence="2">Pre-mRNA-splicing factor CWC26</fullName>
    </recommendedName>
</protein>
<dbReference type="OrthoDB" id="6022at2759"/>
<dbReference type="GO" id="GO:0000398">
    <property type="term" value="P:mRNA splicing, via spliceosome"/>
    <property type="evidence" value="ECO:0007669"/>
    <property type="project" value="TreeGrafter"/>
</dbReference>
<dbReference type="Proteomes" id="UP000005018">
    <property type="component" value="Chromosome 4"/>
</dbReference>
<dbReference type="InterPro" id="IPR051112">
    <property type="entry name" value="CWC26_splicing_factor"/>
</dbReference>
<comment type="similarity">
    <text evidence="1">Belongs to the CWC26 family.</text>
</comment>
<evidence type="ECO:0000313" key="5">
    <source>
        <dbReference type="Proteomes" id="UP000005018"/>
    </source>
</evidence>
<evidence type="ECO:0000256" key="1">
    <source>
        <dbReference type="ARBA" id="ARBA00011069"/>
    </source>
</evidence>
<evidence type="ECO:0000256" key="3">
    <source>
        <dbReference type="SAM" id="MobiDB-lite"/>
    </source>
</evidence>
<name>H8X543_CANO9</name>
<dbReference type="InterPro" id="IPR018609">
    <property type="entry name" value="Bud13"/>
</dbReference>
<dbReference type="HOGENOM" id="CLU_090706_0_0_1"/>
<feature type="region of interest" description="Disordered" evidence="3">
    <location>
        <begin position="150"/>
        <end position="183"/>
    </location>
</feature>
<dbReference type="EMBL" id="HE681722">
    <property type="protein sequence ID" value="CCG23136.1"/>
    <property type="molecule type" value="Genomic_DNA"/>
</dbReference>
<reference evidence="4 5" key="1">
    <citation type="journal article" date="2012" name="PLoS ONE">
        <title>Sequence and analysis of the genome of the pathogenic yeast Candida orthopsilosis.</title>
        <authorList>
            <person name="Riccombeni A."/>
            <person name="Vidanes G."/>
            <person name="Proux-Wera E."/>
            <person name="Wolfe K.H."/>
            <person name="Butler G."/>
        </authorList>
    </citation>
    <scope>NUCLEOTIDE SEQUENCE [LARGE SCALE GENOMIC DNA]</scope>
    <source>
        <strain evidence="4 5">Co 90-125</strain>
    </source>
</reference>
<feature type="region of interest" description="Disordered" evidence="3">
    <location>
        <begin position="35"/>
        <end position="56"/>
    </location>
</feature>
<keyword evidence="5" id="KW-1185">Reference proteome</keyword>
<gene>
    <name evidence="4" type="ORF">CORT_0D02910</name>
</gene>
<dbReference type="Pfam" id="PF09736">
    <property type="entry name" value="Bud13"/>
    <property type="match status" value="1"/>
</dbReference>
<evidence type="ECO:0000256" key="2">
    <source>
        <dbReference type="ARBA" id="ARBA00020644"/>
    </source>
</evidence>
<dbReference type="GO" id="GO:0070274">
    <property type="term" value="C:RES complex"/>
    <property type="evidence" value="ECO:0007669"/>
    <property type="project" value="TreeGrafter"/>
</dbReference>
<evidence type="ECO:0000313" key="4">
    <source>
        <dbReference type="EMBL" id="CCG23136.1"/>
    </source>
</evidence>
<dbReference type="GO" id="GO:0005684">
    <property type="term" value="C:U2-type spliceosomal complex"/>
    <property type="evidence" value="ECO:0007669"/>
    <property type="project" value="TreeGrafter"/>
</dbReference>
<feature type="region of interest" description="Disordered" evidence="3">
    <location>
        <begin position="104"/>
        <end position="133"/>
    </location>
</feature>
<organism evidence="4 5">
    <name type="scientific">Candida orthopsilosis (strain 90-125)</name>
    <name type="common">Yeast</name>
    <dbReference type="NCBI Taxonomy" id="1136231"/>
    <lineage>
        <taxon>Eukaryota</taxon>
        <taxon>Fungi</taxon>
        <taxon>Dikarya</taxon>
        <taxon>Ascomycota</taxon>
        <taxon>Saccharomycotina</taxon>
        <taxon>Pichiomycetes</taxon>
        <taxon>Debaryomycetaceae</taxon>
        <taxon>Candida/Lodderomyces clade</taxon>
        <taxon>Candida</taxon>
    </lineage>
</organism>
<dbReference type="AlphaFoldDB" id="H8X543"/>
<dbReference type="GO" id="GO:0003723">
    <property type="term" value="F:RNA binding"/>
    <property type="evidence" value="ECO:0007669"/>
    <property type="project" value="TreeGrafter"/>
</dbReference>